<accession>A0AAU8A152</accession>
<gene>
    <name evidence="3" type="ORF">NKE59_07550</name>
</gene>
<feature type="coiled-coil region" evidence="1">
    <location>
        <begin position="73"/>
        <end position="100"/>
    </location>
</feature>
<dbReference type="AlphaFoldDB" id="A0AAU8A152"/>
<keyword evidence="2" id="KW-0812">Transmembrane</keyword>
<evidence type="ECO:0000256" key="1">
    <source>
        <dbReference type="SAM" id="Coils"/>
    </source>
</evidence>
<keyword evidence="1" id="KW-0175">Coiled coil</keyword>
<reference evidence="3" key="1">
    <citation type="submission" date="2022-06" db="EMBL/GenBank/DDBJ databases">
        <title>New Polynucleobacter species.</title>
        <authorList>
            <person name="Hahn M.W."/>
        </authorList>
    </citation>
    <scope>NUCLEOTIDE SEQUENCE</scope>
    <source>
        <strain evidence="3">UK-FUSCHL-C3</strain>
    </source>
</reference>
<feature type="transmembrane region" description="Helical" evidence="2">
    <location>
        <begin position="23"/>
        <end position="44"/>
    </location>
</feature>
<keyword evidence="2" id="KW-0472">Membrane</keyword>
<protein>
    <submittedName>
        <fullName evidence="3">Uncharacterized protein</fullName>
    </submittedName>
</protein>
<dbReference type="RefSeq" id="WP_353438374.1">
    <property type="nucleotide sequence ID" value="NZ_CP099959.1"/>
</dbReference>
<keyword evidence="2" id="KW-1133">Transmembrane helix</keyword>
<evidence type="ECO:0000313" key="3">
    <source>
        <dbReference type="EMBL" id="XCC57344.1"/>
    </source>
</evidence>
<name>A0AAU8A152_9BURK</name>
<dbReference type="EMBL" id="CP099959">
    <property type="protein sequence ID" value="XCC57344.1"/>
    <property type="molecule type" value="Genomic_DNA"/>
</dbReference>
<sequence length="123" mass="13484">MQLIWIGGSTAQVKKISITGKGLIKLTVIICAFLFLTGFGIHFLGYRIAFHFSPELTRAMGGAISIQQKEVIETGYKENVQKLEANIAQANQKIEELTVIKDQFADIATPASVKSKTNELTAK</sequence>
<organism evidence="3">
    <name type="scientific">Polynucleobacter sp. UK-FUSCHL-C3</name>
    <dbReference type="NCBI Taxonomy" id="2955208"/>
    <lineage>
        <taxon>Bacteria</taxon>
        <taxon>Pseudomonadati</taxon>
        <taxon>Pseudomonadota</taxon>
        <taxon>Betaproteobacteria</taxon>
        <taxon>Burkholderiales</taxon>
        <taxon>Burkholderiaceae</taxon>
        <taxon>Polynucleobacter</taxon>
    </lineage>
</organism>
<proteinExistence type="predicted"/>
<evidence type="ECO:0000256" key="2">
    <source>
        <dbReference type="SAM" id="Phobius"/>
    </source>
</evidence>